<dbReference type="InterPro" id="IPR050313">
    <property type="entry name" value="Carb_Metab_HTH_regulators"/>
</dbReference>
<dbReference type="AlphaFoldDB" id="A0A0B2JUQ8"/>
<dbReference type="InterPro" id="IPR036390">
    <property type="entry name" value="WH_DNA-bd_sf"/>
</dbReference>
<dbReference type="Gene3D" id="3.40.50.1360">
    <property type="match status" value="1"/>
</dbReference>
<evidence type="ECO:0000256" key="3">
    <source>
        <dbReference type="ARBA" id="ARBA00023163"/>
    </source>
</evidence>
<dbReference type="InterPro" id="IPR036388">
    <property type="entry name" value="WH-like_DNA-bd_sf"/>
</dbReference>
<comment type="caution">
    <text evidence="5">The sequence shown here is derived from an EMBL/GenBank/DDBJ whole genome shotgun (WGS) entry which is preliminary data.</text>
</comment>
<dbReference type="RefSeq" id="WP_039211328.1">
    <property type="nucleotide sequence ID" value="NZ_JSCE01000225.1"/>
</dbReference>
<dbReference type="SMART" id="SM00420">
    <property type="entry name" value="HTH_DEOR"/>
    <property type="match status" value="1"/>
</dbReference>
<dbReference type="SUPFAM" id="SSF100950">
    <property type="entry name" value="NagB/RpiA/CoA transferase-like"/>
    <property type="match status" value="1"/>
</dbReference>
<keyword evidence="1" id="KW-0805">Transcription regulation</keyword>
<dbReference type="SMART" id="SM01134">
    <property type="entry name" value="DeoRC"/>
    <property type="match status" value="1"/>
</dbReference>
<dbReference type="InterPro" id="IPR037171">
    <property type="entry name" value="NagB/RpiA_transferase-like"/>
</dbReference>
<evidence type="ECO:0000256" key="2">
    <source>
        <dbReference type="ARBA" id="ARBA00023125"/>
    </source>
</evidence>
<dbReference type="PANTHER" id="PTHR30363">
    <property type="entry name" value="HTH-TYPE TRANSCRIPTIONAL REGULATOR SRLR-RELATED"/>
    <property type="match status" value="1"/>
</dbReference>
<evidence type="ECO:0000256" key="1">
    <source>
        <dbReference type="ARBA" id="ARBA00023015"/>
    </source>
</evidence>
<dbReference type="PROSITE" id="PS51000">
    <property type="entry name" value="HTH_DEOR_2"/>
    <property type="match status" value="1"/>
</dbReference>
<dbReference type="SUPFAM" id="SSF46785">
    <property type="entry name" value="Winged helix' DNA-binding domain"/>
    <property type="match status" value="1"/>
</dbReference>
<protein>
    <submittedName>
        <fullName evidence="5">DNA-binding protein</fullName>
    </submittedName>
</protein>
<dbReference type="InterPro" id="IPR014036">
    <property type="entry name" value="DeoR-like_C"/>
</dbReference>
<dbReference type="GO" id="GO:0003700">
    <property type="term" value="F:DNA-binding transcription factor activity"/>
    <property type="evidence" value="ECO:0007669"/>
    <property type="project" value="InterPro"/>
</dbReference>
<dbReference type="EMBL" id="JSCE01000225">
    <property type="protein sequence ID" value="KHM50468.1"/>
    <property type="molecule type" value="Genomic_DNA"/>
</dbReference>
<name>A0A0B2JUQ8_9FIRM</name>
<dbReference type="eggNOG" id="COG1349">
    <property type="taxonomic scope" value="Bacteria"/>
</dbReference>
<accession>A0A0B2JUQ8</accession>
<dbReference type="PROSITE" id="PS00894">
    <property type="entry name" value="HTH_DEOR_1"/>
    <property type="match status" value="1"/>
</dbReference>
<evidence type="ECO:0000313" key="6">
    <source>
        <dbReference type="Proteomes" id="UP000030993"/>
    </source>
</evidence>
<dbReference type="Pfam" id="PF08220">
    <property type="entry name" value="HTH_DeoR"/>
    <property type="match status" value="1"/>
</dbReference>
<keyword evidence="3" id="KW-0804">Transcription</keyword>
<evidence type="ECO:0000259" key="4">
    <source>
        <dbReference type="PROSITE" id="PS51000"/>
    </source>
</evidence>
<keyword evidence="2 5" id="KW-0238">DNA-binding</keyword>
<keyword evidence="6" id="KW-1185">Reference proteome</keyword>
<feature type="domain" description="HTH deoR-type" evidence="4">
    <location>
        <begin position="2"/>
        <end position="57"/>
    </location>
</feature>
<dbReference type="InterPro" id="IPR018356">
    <property type="entry name" value="Tscrpt_reg_HTH_DeoR_CS"/>
</dbReference>
<gene>
    <name evidence="5" type="ORF">NZ47_12215</name>
</gene>
<dbReference type="STRING" id="82374.NZ47_12215"/>
<dbReference type="InterPro" id="IPR001034">
    <property type="entry name" value="DeoR_HTH"/>
</dbReference>
<dbReference type="Gene3D" id="1.10.10.10">
    <property type="entry name" value="Winged helix-like DNA-binding domain superfamily/Winged helix DNA-binding domain"/>
    <property type="match status" value="1"/>
</dbReference>
<evidence type="ECO:0000313" key="5">
    <source>
        <dbReference type="EMBL" id="KHM50468.1"/>
    </source>
</evidence>
<sequence>MKINRLRKIQELLEEKKSISINDLCTTFDVSKNTIRRDIAELEKRGTINKVYGGIVLQEQEAPQTKAPVVTAEDNSDKIHKQKIARMAASLVQDDDVIYIDSGTTTMHMMPYLEDKHNITIVTASIHVINIAAASAKFNIIATGGTIYAPTKAFVGPSVLNCLKQYNISKIFISSTGISIENGLTTASPLECDIKRYLVDKTGKKILMVDSTKIDSASLISFCNLDEIDCIVVDKELPARYKEFFAEHNIEVIVCDD</sequence>
<dbReference type="GO" id="GO:0003677">
    <property type="term" value="F:DNA binding"/>
    <property type="evidence" value="ECO:0007669"/>
    <property type="project" value="UniProtKB-KW"/>
</dbReference>
<organism evidence="5 6">
    <name type="scientific">Anaerovibrio lipolyticus</name>
    <dbReference type="NCBI Taxonomy" id="82374"/>
    <lineage>
        <taxon>Bacteria</taxon>
        <taxon>Bacillati</taxon>
        <taxon>Bacillota</taxon>
        <taxon>Negativicutes</taxon>
        <taxon>Selenomonadales</taxon>
        <taxon>Selenomonadaceae</taxon>
        <taxon>Anaerovibrio</taxon>
    </lineage>
</organism>
<dbReference type="Pfam" id="PF00455">
    <property type="entry name" value="DeoRC"/>
    <property type="match status" value="1"/>
</dbReference>
<reference evidence="5 6" key="1">
    <citation type="journal article" date="2013" name="PLoS ONE">
        <title>Identification and characterization of three novel lipases belonging to families II and V from Anaerovibrio lipolyticus 5ST.</title>
        <authorList>
            <person name="Prive F."/>
            <person name="Kaderbhai N.N."/>
            <person name="Girdwood S."/>
            <person name="Worgan H.J."/>
            <person name="Pinloche E."/>
            <person name="Scollan N.D."/>
            <person name="Huws S.A."/>
            <person name="Newbold C.J."/>
        </authorList>
    </citation>
    <scope>NUCLEOTIDE SEQUENCE [LARGE SCALE GENOMIC DNA]</scope>
    <source>
        <strain evidence="5 6">5S</strain>
    </source>
</reference>
<proteinExistence type="predicted"/>
<dbReference type="PANTHER" id="PTHR30363:SF60">
    <property type="entry name" value="HTH-TYPE TRANSCRIPTIONAL REGULATOR IOLR"/>
    <property type="match status" value="1"/>
</dbReference>
<dbReference type="PRINTS" id="PR00037">
    <property type="entry name" value="HTHLACR"/>
</dbReference>
<dbReference type="Proteomes" id="UP000030993">
    <property type="component" value="Unassembled WGS sequence"/>
</dbReference>